<dbReference type="Bgee" id="ENSMNEG00000037642">
    <property type="expression patterns" value="Expressed in adult mammalian kidney and 12 other cell types or tissues"/>
</dbReference>
<evidence type="ECO:0000313" key="2">
    <source>
        <dbReference type="Proteomes" id="UP000233120"/>
    </source>
</evidence>
<dbReference type="Proteomes" id="UP000233120">
    <property type="component" value="Unassembled WGS sequence"/>
</dbReference>
<reference evidence="1" key="1">
    <citation type="submission" date="2025-08" db="UniProtKB">
        <authorList>
            <consortium name="Ensembl"/>
        </authorList>
    </citation>
    <scope>IDENTIFICATION</scope>
</reference>
<dbReference type="Ensembl" id="ENSMNET00000052718.1">
    <property type="protein sequence ID" value="ENSMNEP00000028384.1"/>
    <property type="gene ID" value="ENSMNEG00000037642.1"/>
</dbReference>
<evidence type="ECO:0000313" key="1">
    <source>
        <dbReference type="Ensembl" id="ENSMNEP00000028384.1"/>
    </source>
</evidence>
<organism evidence="1 2">
    <name type="scientific">Macaca nemestrina</name>
    <name type="common">Pig-tailed macaque</name>
    <dbReference type="NCBI Taxonomy" id="9545"/>
    <lineage>
        <taxon>Eukaryota</taxon>
        <taxon>Metazoa</taxon>
        <taxon>Chordata</taxon>
        <taxon>Craniata</taxon>
        <taxon>Vertebrata</taxon>
        <taxon>Euteleostomi</taxon>
        <taxon>Mammalia</taxon>
        <taxon>Eutheria</taxon>
        <taxon>Euarchontoglires</taxon>
        <taxon>Primates</taxon>
        <taxon>Haplorrhini</taxon>
        <taxon>Catarrhini</taxon>
        <taxon>Cercopithecidae</taxon>
        <taxon>Cercopithecinae</taxon>
        <taxon>Macaca</taxon>
    </lineage>
</organism>
<proteinExistence type="predicted"/>
<keyword evidence="2" id="KW-1185">Reference proteome</keyword>
<reference evidence="1" key="2">
    <citation type="submission" date="2025-09" db="UniProtKB">
        <authorList>
            <consortium name="Ensembl"/>
        </authorList>
    </citation>
    <scope>IDENTIFICATION</scope>
</reference>
<name>A0A2K6CXK9_MACNE</name>
<dbReference type="GeneTree" id="ENSGT00910000147057"/>
<accession>A0A2K6CXK9</accession>
<sequence length="141" mass="15184">METLESELCGELNATTRTGCSGKSRKTRCIWHMARSSDRGLRGAGGAEVLPVLNYTEGFLRGLAHSTPRWPGRTRSAAPLTGSSEPRVPLLPGMDAGGDCQWRRNLPLVCPAVCACAEVRPPLCLVRAMPLHVRVSVCVCL</sequence>
<protein>
    <submittedName>
        <fullName evidence="1">Uncharacterized protein</fullName>
    </submittedName>
</protein>
<dbReference type="OMA" id="CAEVRPP"/>
<dbReference type="AlphaFoldDB" id="A0A2K6CXK9"/>